<dbReference type="InterPro" id="IPR007280">
    <property type="entry name" value="Peptidase_C_arc/bac"/>
</dbReference>
<dbReference type="CDD" id="cd14948">
    <property type="entry name" value="BACON"/>
    <property type="match status" value="4"/>
</dbReference>
<dbReference type="Pfam" id="PF04151">
    <property type="entry name" value="PPC"/>
    <property type="match status" value="4"/>
</dbReference>
<dbReference type="Pfam" id="PF13004">
    <property type="entry name" value="BACON"/>
    <property type="match status" value="2"/>
</dbReference>
<reference evidence="5" key="1">
    <citation type="submission" date="2012-11" db="EMBL/GenBank/DDBJ databases">
        <authorList>
            <person name="Lucero-Rivera Y.E."/>
            <person name="Tovar-Ramirez D."/>
        </authorList>
    </citation>
    <scope>NUCLEOTIDE SEQUENCE [LARGE SCALE GENOMIC DNA]</scope>
    <source>
        <strain evidence="5">Araruama</strain>
    </source>
</reference>
<feature type="domain" description="Peptidase C-terminal archaeal/bacterial" evidence="1">
    <location>
        <begin position="1393"/>
        <end position="1461"/>
    </location>
</feature>
<dbReference type="InterPro" id="IPR013783">
    <property type="entry name" value="Ig-like_fold"/>
</dbReference>
<evidence type="ECO:0000259" key="3">
    <source>
        <dbReference type="Pfam" id="PF19190"/>
    </source>
</evidence>
<protein>
    <recommendedName>
        <fullName evidence="6">Peptidase C11 clostripain</fullName>
    </recommendedName>
</protein>
<dbReference type="Gene3D" id="2.60.40.10">
    <property type="entry name" value="Immunoglobulins"/>
    <property type="match status" value="5"/>
</dbReference>
<sequence>MLIYLFFLAIINFLLLNNLTQKEKYMKRIITLSLCILSVCLCMPMNVYAASQWTIMVYLDADNNLEPDGIDDFLEIATIGSDENINYVVQMDRIQGYTDSYEDWTDCKRFYVEKDMTPIAQNAVQNLGEINMGNPDTLTDFIQWAMSNYPAQQYALILWDHGDGWQRKRRQSSALKSICWDDTNSSDASISMLDLKQILMALPIKPTLVGFDACLMGMLENAYMLKKAGISVMVGSEETEPAAGWPYDSIAHGLANNPQWDAAQLGNWIVEKYYLSYNRGQTQSAIDLSKIDPLVSALSTFATSLRTSWQDDINAIRNAAQTLRMRIDNAVISSKNGDIFREAGGLSIYFPNYYYDSRYDQTDLAKNTAWNEFLMDYRDTMSSSWVNNVRQQVLGFDDSDLIDLHHLCTKIQSFDPDLYQSHYTVEKTSYDFDDISSSGVQESLNDDAILKIEPSNFRFQYHDKDYSTFYISDNGLIFFENATSGWGSNDSIPSSQDVSSFIAPFWDDFNGATIYWQVKNSATDKQLIVQWQDMYHYAYTEASPVTFQAVLYENGRICFQYKDTEFEVESIDYGHGATVGIQEGEFSGIQYSYEKPLINSSLALLFIPDDDSSCRYSLSSYHHNIDAQGESRNVALMTNDECQWQASSQENWIHIESEKSGEGPSQIRFQVSENKGLFERTGQIIIADLVVTVVQKSPCEYDISPLTQAVPSSGGLKQLTITTSLPSCSWFVDSQDAWIIPQDSLGSGNGTISYSVTKNPTMNKRTGSLTINDQAISIIQDAAPAPEAVLLENNTSLKNLSLQLSERLYYKIELPPEHYSLKISTSGGTGDCDIYAAYDYLPTDEMYDHSSANYNNDEEIMIPEPAAGTWYILLRAYEPFQAVILNVSYRSFQCEYVISPSRFEFSSEASTGAFEVSTNDQCSWSVSMGENEWWVNMPEINKVFYGNGTIAFSILENTSLRSRIASFNILNQEVVINQQGNENIEATPLENGVPLGQRFGSENSYQYYKITVPDNQEELIIKTWSGTGDCDLYVGYNVLPDHDIYIYVADDYSNDERIVIQAPSPGDYFILLYGYGEYSDVMLQAEYRSAHCTYSISETEFNTGSSEYIGQIAITTQEGCSWQALSMENWITIDSSPDGTGSGIIVFSVDANESSSPRTGSIQVADTMIFINQDSSLDYIVLTNNIPKNNISVPYNQILYFAIDVPANQRNLIIDTWGGTGDIDLYAHYGRIPVDITPDYKCYAWGNDENIYIRNPDEGRWFILMVGYEASQDITIKAVYNTLDCQYRVTPMQSTADYIGGAGYLNIFVNEGCAWTTIKHGTWIEIDESTRRGTGNGHVRYTVTTNDNTSIRTNNIRVADQWVGVMQTGTQDLFPMHMQPDTPVPLSGLSETSRYFQVSITEPTHLSFVISGGSGDCDLYVRHDAFPTFRLYDFRPYLYGNDESVVIKNASPGIWYVMIYAEMDFEDAQFTFYNNALGEGHLSDLIRVLQVLAGFEIEATDINSNGFIDIGDAIMILQAY</sequence>
<gene>
    <name evidence="4" type="ORF">OMM_00376</name>
</gene>
<evidence type="ECO:0000313" key="5">
    <source>
        <dbReference type="Proteomes" id="UP000189670"/>
    </source>
</evidence>
<evidence type="ECO:0000259" key="1">
    <source>
        <dbReference type="Pfam" id="PF04151"/>
    </source>
</evidence>
<feature type="domain" description="Peptidase C-terminal archaeal/bacterial" evidence="1">
    <location>
        <begin position="808"/>
        <end position="875"/>
    </location>
</feature>
<dbReference type="PANTHER" id="PTHR37835">
    <property type="entry name" value="ALPHA-CLOSTRIPAIN"/>
    <property type="match status" value="1"/>
</dbReference>
<dbReference type="InterPro" id="IPR005077">
    <property type="entry name" value="Peptidase_C11"/>
</dbReference>
<feature type="domain" description="BACON" evidence="3">
    <location>
        <begin position="1095"/>
        <end position="1164"/>
    </location>
</feature>
<evidence type="ECO:0000259" key="2">
    <source>
        <dbReference type="Pfam" id="PF13004"/>
    </source>
</evidence>
<comment type="caution">
    <text evidence="4">The sequence shown here is derived from an EMBL/GenBank/DDBJ whole genome shotgun (WGS) entry which is preliminary data.</text>
</comment>
<feature type="domain" description="BACON" evidence="2">
    <location>
        <begin position="730"/>
        <end position="780"/>
    </location>
</feature>
<feature type="domain" description="Peptidase C-terminal archaeal/bacterial" evidence="1">
    <location>
        <begin position="1200"/>
        <end position="1263"/>
    </location>
</feature>
<dbReference type="Proteomes" id="UP000189670">
    <property type="component" value="Unassembled WGS sequence"/>
</dbReference>
<dbReference type="EMBL" id="ATBP01000016">
    <property type="protein sequence ID" value="ETR74228.1"/>
    <property type="molecule type" value="Genomic_DNA"/>
</dbReference>
<accession>A0A1V1PHG3</accession>
<dbReference type="Pfam" id="PF19190">
    <property type="entry name" value="BACON_2"/>
    <property type="match status" value="1"/>
</dbReference>
<proteinExistence type="predicted"/>
<dbReference type="PANTHER" id="PTHR37835:SF1">
    <property type="entry name" value="ALPHA-CLOSTRIPAIN"/>
    <property type="match status" value="1"/>
</dbReference>
<dbReference type="InterPro" id="IPR024361">
    <property type="entry name" value="BACON"/>
</dbReference>
<organism evidence="4 5">
    <name type="scientific">Candidatus Magnetoglobus multicellularis str. Araruama</name>
    <dbReference type="NCBI Taxonomy" id="890399"/>
    <lineage>
        <taxon>Bacteria</taxon>
        <taxon>Pseudomonadati</taxon>
        <taxon>Thermodesulfobacteriota</taxon>
        <taxon>Desulfobacteria</taxon>
        <taxon>Desulfobacterales</taxon>
        <taxon>Desulfobacteraceae</taxon>
        <taxon>Candidatus Magnetoglobus</taxon>
    </lineage>
</organism>
<evidence type="ECO:0000313" key="4">
    <source>
        <dbReference type="EMBL" id="ETR74228.1"/>
    </source>
</evidence>
<feature type="domain" description="BACON" evidence="2">
    <location>
        <begin position="644"/>
        <end position="696"/>
    </location>
</feature>
<name>A0A1V1PHG3_9BACT</name>
<evidence type="ECO:0008006" key="6">
    <source>
        <dbReference type="Google" id="ProtNLM"/>
    </source>
</evidence>
<dbReference type="Gene3D" id="2.60.120.380">
    <property type="match status" value="4"/>
</dbReference>
<dbReference type="Pfam" id="PF03415">
    <property type="entry name" value="Peptidase_C11"/>
    <property type="match status" value="1"/>
</dbReference>
<dbReference type="Gene3D" id="3.40.50.11970">
    <property type="match status" value="1"/>
</dbReference>
<feature type="domain" description="Peptidase C-terminal archaeal/bacterial" evidence="1">
    <location>
        <begin position="1005"/>
        <end position="1074"/>
    </location>
</feature>